<dbReference type="EMBL" id="BSXS01005557">
    <property type="protein sequence ID" value="GME84526.1"/>
    <property type="molecule type" value="Genomic_DNA"/>
</dbReference>
<comment type="caution">
    <text evidence="1">The sequence shown here is derived from an EMBL/GenBank/DDBJ whole genome shotgun (WGS) entry which is preliminary data.</text>
</comment>
<organism evidence="1 2">
    <name type="scientific">Ambrosiozyma monospora</name>
    <name type="common">Yeast</name>
    <name type="synonym">Endomycopsis monosporus</name>
    <dbReference type="NCBI Taxonomy" id="43982"/>
    <lineage>
        <taxon>Eukaryota</taxon>
        <taxon>Fungi</taxon>
        <taxon>Dikarya</taxon>
        <taxon>Ascomycota</taxon>
        <taxon>Saccharomycotina</taxon>
        <taxon>Pichiomycetes</taxon>
        <taxon>Pichiales</taxon>
        <taxon>Pichiaceae</taxon>
        <taxon>Ambrosiozyma</taxon>
    </lineage>
</organism>
<protein>
    <submittedName>
        <fullName evidence="1">Unnamed protein product</fullName>
    </submittedName>
</protein>
<dbReference type="Proteomes" id="UP001165064">
    <property type="component" value="Unassembled WGS sequence"/>
</dbReference>
<gene>
    <name evidence="1" type="ORF">Amon02_000690400</name>
</gene>
<name>A0ACB5TA50_AMBMO</name>
<accession>A0ACB5TA50</accession>
<keyword evidence="2" id="KW-1185">Reference proteome</keyword>
<evidence type="ECO:0000313" key="2">
    <source>
        <dbReference type="Proteomes" id="UP001165064"/>
    </source>
</evidence>
<evidence type="ECO:0000313" key="1">
    <source>
        <dbReference type="EMBL" id="GME84526.1"/>
    </source>
</evidence>
<proteinExistence type="predicted"/>
<sequence>MVQQNIITRGRSSTSLKEDGQGKKKTTVKMFTAGRARNTSYKNLAKLNKIRSNEPTAITTEGERPKFMRSKSSGDVFRIKSGTKLSTLTAHNRTTSLTNLTRHAKTLNARPPRVHMELKAADSDHSNSSESEEEVDSFDDNANVVEIQPVPQQQNIQHNEDAIHQHPGSSNLIPKSAVSNASKIPEYNLNSTIEDHINAQHEQSVYSMTNPELSQHQLQHQGQSQQQIDASAFTTRNPFSTSSAAY</sequence>
<reference evidence="1" key="1">
    <citation type="submission" date="2023-04" db="EMBL/GenBank/DDBJ databases">
        <title>Ambrosiozyma monospora NBRC 10751.</title>
        <authorList>
            <person name="Ichikawa N."/>
            <person name="Sato H."/>
            <person name="Tonouchi N."/>
        </authorList>
    </citation>
    <scope>NUCLEOTIDE SEQUENCE</scope>
    <source>
        <strain evidence="1">NBRC 10751</strain>
    </source>
</reference>